<dbReference type="InterPro" id="IPR021153">
    <property type="entry name" value="HrcA_C"/>
</dbReference>
<dbReference type="PIRSF" id="PIRSF005485">
    <property type="entry name" value="HrcA"/>
    <property type="match status" value="1"/>
</dbReference>
<dbReference type="GO" id="GO:0003677">
    <property type="term" value="F:DNA binding"/>
    <property type="evidence" value="ECO:0007669"/>
    <property type="project" value="InterPro"/>
</dbReference>
<evidence type="ECO:0000256" key="1">
    <source>
        <dbReference type="ARBA" id="ARBA00022491"/>
    </source>
</evidence>
<dbReference type="SUPFAM" id="SSF46785">
    <property type="entry name" value="Winged helix' DNA-binding domain"/>
    <property type="match status" value="1"/>
</dbReference>
<organism evidence="7 8">
    <name type="scientific">Mycoplasmopsis mucosicanis</name>
    <dbReference type="NCBI Taxonomy" id="458208"/>
    <lineage>
        <taxon>Bacteria</taxon>
        <taxon>Bacillati</taxon>
        <taxon>Mycoplasmatota</taxon>
        <taxon>Mycoplasmoidales</taxon>
        <taxon>Metamycoplasmataceae</taxon>
        <taxon>Mycoplasmopsis</taxon>
    </lineage>
</organism>
<evidence type="ECO:0000256" key="4">
    <source>
        <dbReference type="ARBA" id="ARBA00023163"/>
    </source>
</evidence>
<dbReference type="AlphaFoldDB" id="A0A507SS56"/>
<sequence length="335" mass="38255">MNSFDLKDEEKLILKYIIDLYIEDGQPIGSKNLLEKFNLNCSSAKVRYLMQNLEKQGYLDKIHTSSGRVPSIKGYQYYATHLVSQDSQTLREKIKDIFAHRRTNIDETIKEACQVISDTVGITLVTSETNESSTLKSIQLVPLSEKDATIVLVTSFGEVSHRTVSLDLNRSDMNDLRIAIRIFKERLIDIPILKLKETADSLAPILSIQIKNYESILERMVNNVFDFQLQNKNVVYGKDKIILADDISRIDLSKILYLIENQSIWQTIEAEIDEESKLKISVRGDNSSIITKKIEGSNKIKEISLVGANRMNYHRSLAAIKLLEDLIVDKDKEKE</sequence>
<proteinExistence type="inferred from homology"/>
<dbReference type="PANTHER" id="PTHR34824">
    <property type="entry name" value="HEAT-INDUCIBLE TRANSCRIPTION REPRESSOR HRCA"/>
    <property type="match status" value="1"/>
</dbReference>
<dbReference type="GO" id="GO:0045892">
    <property type="term" value="P:negative regulation of DNA-templated transcription"/>
    <property type="evidence" value="ECO:0007669"/>
    <property type="project" value="UniProtKB-UniRule"/>
</dbReference>
<dbReference type="Proteomes" id="UP000320801">
    <property type="component" value="Unassembled WGS sequence"/>
</dbReference>
<comment type="similarity">
    <text evidence="5">Belongs to the HrcA family.</text>
</comment>
<comment type="function">
    <text evidence="5">Negative regulator of class I heat shock genes (grpE-dnaK-dnaJ and groELS operons). Prevents heat-shock induction of these operons.</text>
</comment>
<feature type="domain" description="Heat-inducible transcription repressor HrcA C-terminal" evidence="6">
    <location>
        <begin position="106"/>
        <end position="315"/>
    </location>
</feature>
<comment type="caution">
    <text evidence="7">The sequence shown here is derived from an EMBL/GenBank/DDBJ whole genome shotgun (WGS) entry which is preliminary data.</text>
</comment>
<dbReference type="OrthoDB" id="9783139at2"/>
<dbReference type="Gene3D" id="1.10.10.10">
    <property type="entry name" value="Winged helix-like DNA-binding domain superfamily/Winged helix DNA-binding domain"/>
    <property type="match status" value="1"/>
</dbReference>
<dbReference type="SUPFAM" id="SSF55781">
    <property type="entry name" value="GAF domain-like"/>
    <property type="match status" value="1"/>
</dbReference>
<protein>
    <recommendedName>
        <fullName evidence="5">Heat-inducible transcription repressor HrcA</fullName>
    </recommendedName>
</protein>
<evidence type="ECO:0000256" key="5">
    <source>
        <dbReference type="HAMAP-Rule" id="MF_00081"/>
    </source>
</evidence>
<keyword evidence="8" id="KW-1185">Reference proteome</keyword>
<evidence type="ECO:0000256" key="2">
    <source>
        <dbReference type="ARBA" id="ARBA00023015"/>
    </source>
</evidence>
<dbReference type="InterPro" id="IPR023120">
    <property type="entry name" value="WHTH_transcript_rep_HrcA_IDD"/>
</dbReference>
<keyword evidence="4 5" id="KW-0804">Transcription</keyword>
<dbReference type="RefSeq" id="WP_141483663.1">
    <property type="nucleotide sequence ID" value="NZ_SMDN01000002.1"/>
</dbReference>
<dbReference type="InterPro" id="IPR036388">
    <property type="entry name" value="WH-like_DNA-bd_sf"/>
</dbReference>
<keyword evidence="3 5" id="KW-0346">Stress response</keyword>
<dbReference type="EMBL" id="SMDN01000002">
    <property type="protein sequence ID" value="TQC54081.1"/>
    <property type="molecule type" value="Genomic_DNA"/>
</dbReference>
<evidence type="ECO:0000313" key="7">
    <source>
        <dbReference type="EMBL" id="TQC54081.1"/>
    </source>
</evidence>
<dbReference type="Gene3D" id="3.30.390.60">
    <property type="entry name" value="Heat-inducible transcription repressor hrca homolog, domain 3"/>
    <property type="match status" value="1"/>
</dbReference>
<evidence type="ECO:0000256" key="3">
    <source>
        <dbReference type="ARBA" id="ARBA00023016"/>
    </source>
</evidence>
<dbReference type="NCBIfam" id="TIGR00331">
    <property type="entry name" value="hrcA"/>
    <property type="match status" value="1"/>
</dbReference>
<accession>A0A507SS56</accession>
<reference evidence="7 8" key="1">
    <citation type="submission" date="2019-03" db="EMBL/GenBank/DDBJ databases">
        <title>Characterization of a novel Mycoplasma cynos real-time PCR assay.</title>
        <authorList>
            <person name="Tallmadge R.L."/>
            <person name="Mitchell P.K."/>
            <person name="Goodman L."/>
        </authorList>
    </citation>
    <scope>NUCLEOTIDE SEQUENCE [LARGE SCALE GENOMIC DNA]</scope>
    <source>
        <strain evidence="7 8">1642</strain>
    </source>
</reference>
<dbReference type="InterPro" id="IPR036390">
    <property type="entry name" value="WH_DNA-bd_sf"/>
</dbReference>
<gene>
    <name evidence="5 7" type="primary">hrcA</name>
    <name evidence="7" type="ORF">E1I18_00555</name>
</gene>
<dbReference type="Gene3D" id="3.30.450.40">
    <property type="match status" value="1"/>
</dbReference>
<dbReference type="InterPro" id="IPR029016">
    <property type="entry name" value="GAF-like_dom_sf"/>
</dbReference>
<dbReference type="PANTHER" id="PTHR34824:SF1">
    <property type="entry name" value="HEAT-INDUCIBLE TRANSCRIPTION REPRESSOR HRCA"/>
    <property type="match status" value="1"/>
</dbReference>
<dbReference type="HAMAP" id="MF_00081">
    <property type="entry name" value="HrcA"/>
    <property type="match status" value="1"/>
</dbReference>
<keyword evidence="1 5" id="KW-0678">Repressor</keyword>
<dbReference type="InterPro" id="IPR002571">
    <property type="entry name" value="HrcA"/>
</dbReference>
<evidence type="ECO:0000259" key="6">
    <source>
        <dbReference type="Pfam" id="PF01628"/>
    </source>
</evidence>
<dbReference type="Pfam" id="PF01628">
    <property type="entry name" value="HrcA"/>
    <property type="match status" value="1"/>
</dbReference>
<name>A0A507SS56_9BACT</name>
<evidence type="ECO:0000313" key="8">
    <source>
        <dbReference type="Proteomes" id="UP000320801"/>
    </source>
</evidence>
<keyword evidence="2 5" id="KW-0805">Transcription regulation</keyword>